<gene>
    <name evidence="3" type="ORF">ACFO5X_04095</name>
</gene>
<dbReference type="InterPro" id="IPR036188">
    <property type="entry name" value="FAD/NAD-bd_sf"/>
</dbReference>
<dbReference type="EC" id="1.-.-.-" evidence="3"/>
<accession>A0ABV9KCQ7</accession>
<dbReference type="RefSeq" id="WP_380715955.1">
    <property type="nucleotide sequence ID" value="NZ_JBHSGI010000002.1"/>
</dbReference>
<reference evidence="4" key="1">
    <citation type="journal article" date="2019" name="Int. J. Syst. Evol. Microbiol.">
        <title>The Global Catalogue of Microorganisms (GCM) 10K type strain sequencing project: providing services to taxonomists for standard genome sequencing and annotation.</title>
        <authorList>
            <consortium name="The Broad Institute Genomics Platform"/>
            <consortium name="The Broad Institute Genome Sequencing Center for Infectious Disease"/>
            <person name="Wu L."/>
            <person name="Ma J."/>
        </authorList>
    </citation>
    <scope>NUCLEOTIDE SEQUENCE [LARGE SCALE GENOMIC DNA]</scope>
    <source>
        <strain evidence="4">CGMCC 4.7283</strain>
    </source>
</reference>
<sequence>MSSDFIVIGGGVAGLSAGAKLSDLGRVVVLEGESALGYHASGRSAAMFEAQYGLPATIALNLASAEAHRAGGYLSPRGLMLIARAEEGEAFRAEADSMKMGAITVPEAVAMVPILNPDAVGHAAYDADAWDLDTDRILQDHARAIRAAGGEVLTNHGVSAIRRSGDGWAVEAGGAAFEGRVLVNAGGAWADRIAEMAGVAPLGIVPHRRSMARIPAPGGHDLRGWPMILGLHEAWYAKPDAGKLLVSPAEEDAVEPHDAWADDMVLAEGLARYEAMVTEPVTRLETSWAGLRSFAPDRTLVLGPDPSAPGFVWCAGQGGYGFQTSPAASRLLADLVGGRPPELDAAVVRALVPDRLR</sequence>
<dbReference type="Gene3D" id="3.30.9.10">
    <property type="entry name" value="D-Amino Acid Oxidase, subunit A, domain 2"/>
    <property type="match status" value="1"/>
</dbReference>
<evidence type="ECO:0000259" key="2">
    <source>
        <dbReference type="Pfam" id="PF01266"/>
    </source>
</evidence>
<dbReference type="InterPro" id="IPR006076">
    <property type="entry name" value="FAD-dep_OxRdtase"/>
</dbReference>
<evidence type="ECO:0000313" key="3">
    <source>
        <dbReference type="EMBL" id="MFC4667724.1"/>
    </source>
</evidence>
<comment type="caution">
    <text evidence="3">The sequence shown here is derived from an EMBL/GenBank/DDBJ whole genome shotgun (WGS) entry which is preliminary data.</text>
</comment>
<dbReference type="EMBL" id="JBHSGI010000002">
    <property type="protein sequence ID" value="MFC4667724.1"/>
    <property type="molecule type" value="Genomic_DNA"/>
</dbReference>
<organism evidence="3 4">
    <name type="scientific">Seohaeicola nanhaiensis</name>
    <dbReference type="NCBI Taxonomy" id="1387282"/>
    <lineage>
        <taxon>Bacteria</taxon>
        <taxon>Pseudomonadati</taxon>
        <taxon>Pseudomonadota</taxon>
        <taxon>Alphaproteobacteria</taxon>
        <taxon>Rhodobacterales</taxon>
        <taxon>Roseobacteraceae</taxon>
        <taxon>Seohaeicola</taxon>
    </lineage>
</organism>
<proteinExistence type="predicted"/>
<dbReference type="PANTHER" id="PTHR13847:SF287">
    <property type="entry name" value="FAD-DEPENDENT OXIDOREDUCTASE DOMAIN-CONTAINING PROTEIN 1"/>
    <property type="match status" value="1"/>
</dbReference>
<evidence type="ECO:0000313" key="4">
    <source>
        <dbReference type="Proteomes" id="UP001595973"/>
    </source>
</evidence>
<dbReference type="Proteomes" id="UP001595973">
    <property type="component" value="Unassembled WGS sequence"/>
</dbReference>
<dbReference type="GO" id="GO:0016491">
    <property type="term" value="F:oxidoreductase activity"/>
    <property type="evidence" value="ECO:0007669"/>
    <property type="project" value="UniProtKB-KW"/>
</dbReference>
<name>A0ABV9KCQ7_9RHOB</name>
<evidence type="ECO:0000256" key="1">
    <source>
        <dbReference type="ARBA" id="ARBA00023002"/>
    </source>
</evidence>
<feature type="domain" description="FAD dependent oxidoreductase" evidence="2">
    <location>
        <begin position="4"/>
        <end position="335"/>
    </location>
</feature>
<keyword evidence="4" id="KW-1185">Reference proteome</keyword>
<dbReference type="PANTHER" id="PTHR13847">
    <property type="entry name" value="SARCOSINE DEHYDROGENASE-RELATED"/>
    <property type="match status" value="1"/>
</dbReference>
<protein>
    <submittedName>
        <fullName evidence="3">NAD(P)/FAD-dependent oxidoreductase</fullName>
        <ecNumber evidence="3">1.-.-.-</ecNumber>
    </submittedName>
</protein>
<keyword evidence="1 3" id="KW-0560">Oxidoreductase</keyword>
<dbReference type="Gene3D" id="3.50.50.60">
    <property type="entry name" value="FAD/NAD(P)-binding domain"/>
    <property type="match status" value="1"/>
</dbReference>
<dbReference type="Pfam" id="PF01266">
    <property type="entry name" value="DAO"/>
    <property type="match status" value="1"/>
</dbReference>
<dbReference type="SUPFAM" id="SSF51905">
    <property type="entry name" value="FAD/NAD(P)-binding domain"/>
    <property type="match status" value="1"/>
</dbReference>